<keyword evidence="3" id="KW-1185">Reference proteome</keyword>
<evidence type="ECO:0000256" key="1">
    <source>
        <dbReference type="SAM" id="SignalP"/>
    </source>
</evidence>
<dbReference type="PANTHER" id="PTHR31591">
    <property type="entry name" value="UPF0613 PROTEIN PB24D3.06C"/>
    <property type="match status" value="1"/>
</dbReference>
<dbReference type="PANTHER" id="PTHR31591:SF1">
    <property type="entry name" value="UPF0613 PROTEIN PB24D3.06C"/>
    <property type="match status" value="1"/>
</dbReference>
<dbReference type="InterPro" id="IPR029063">
    <property type="entry name" value="SAM-dependent_MTases_sf"/>
</dbReference>
<dbReference type="SUPFAM" id="SSF53335">
    <property type="entry name" value="S-adenosyl-L-methionine-dependent methyltransferases"/>
    <property type="match status" value="1"/>
</dbReference>
<dbReference type="InterPro" id="IPR013744">
    <property type="entry name" value="SidJ"/>
</dbReference>
<keyword evidence="1" id="KW-0732">Signal</keyword>
<evidence type="ECO:0000313" key="3">
    <source>
        <dbReference type="Proteomes" id="UP000591131"/>
    </source>
</evidence>
<organism evidence="2 3">
    <name type="scientific">Perkinsus chesapeaki</name>
    <name type="common">Clam parasite</name>
    <name type="synonym">Perkinsus andrewsi</name>
    <dbReference type="NCBI Taxonomy" id="330153"/>
    <lineage>
        <taxon>Eukaryota</taxon>
        <taxon>Sar</taxon>
        <taxon>Alveolata</taxon>
        <taxon>Perkinsozoa</taxon>
        <taxon>Perkinsea</taxon>
        <taxon>Perkinsida</taxon>
        <taxon>Perkinsidae</taxon>
        <taxon>Perkinsus</taxon>
    </lineage>
</organism>
<protein>
    <submittedName>
        <fullName evidence="2">Uncharacterized protein</fullName>
    </submittedName>
</protein>
<reference evidence="2 3" key="1">
    <citation type="submission" date="2020-04" db="EMBL/GenBank/DDBJ databases">
        <title>Perkinsus chesapeaki whole genome sequence.</title>
        <authorList>
            <person name="Bogema D.R."/>
        </authorList>
    </citation>
    <scope>NUCLEOTIDE SEQUENCE [LARGE SCALE GENOMIC DNA]</scope>
    <source>
        <strain evidence="2">ATCC PRA-425</strain>
    </source>
</reference>
<feature type="chain" id="PRO_5029783916" evidence="1">
    <location>
        <begin position="17"/>
        <end position="792"/>
    </location>
</feature>
<dbReference type="Proteomes" id="UP000591131">
    <property type="component" value="Unassembled WGS sequence"/>
</dbReference>
<dbReference type="SUPFAM" id="SSF53474">
    <property type="entry name" value="alpha/beta-Hydrolases"/>
    <property type="match status" value="1"/>
</dbReference>
<dbReference type="InterPro" id="IPR029058">
    <property type="entry name" value="AB_hydrolase_fold"/>
</dbReference>
<dbReference type="AlphaFoldDB" id="A0A7J6M657"/>
<feature type="signal peptide" evidence="1">
    <location>
        <begin position="1"/>
        <end position="16"/>
    </location>
</feature>
<dbReference type="OrthoDB" id="412804at2759"/>
<accession>A0A7J6M657</accession>
<dbReference type="Gene3D" id="3.40.50.1820">
    <property type="entry name" value="alpha/beta hydrolase"/>
    <property type="match status" value="1"/>
</dbReference>
<sequence length="792" mass="88734">MSAILALTLLGRLAHGLAPHFLPPEVSSCSCMADPNAEQLDQFRVGLTELSKIDPLLRSVGVHDLCKIAYPIIFQGLYLPPDDSEDRMLLMNGATCYEGLMNMAVVCAQSEALRLQRHRRGMERLEAEELNRTRNSVATLMDIAVRFGDYHLSCCGAGAYQNAAYEEPWLFSLEEVIQNMVSAFESKDKWLLLPPFVERPADQCSSGDANASLSWVDSMRFRLYWARGVESEAVFWRQKLNSTDEEVTEWIRTGSIRWNHDGYGICRYLQNWRDRNVEKHPIERMRILNAGSGPLTPTVQDCEIEVAPKRKIIARVQVDSADALGRYYARILDDLRLTPVSKPPHPCPVEELWRCYPANYYTVTHMVNALDHAYDPMAGLRQLLHVTAPGGYVLLRHAQNEGVPGGFRFGLHQWAFTVDSRGHFIIWNPSGKIDATKALDGIADVEAELRTHPSGNVSDTKYVWVDMRKLVADSTTLAATQSSMLLTLSMSGGRNSRQLSIYNEENNLSVFEFDRGDYPSEPAPSTALLFMGGLTDGFLRPSFTTLFAKRGLRVFQILMRSSYTAFGYSSLDTDVEDMAQALAFLKKYRNVEHVVLMGHSTGCQDVVYFTKKVLQDISKSDELPTIDGCIVQAAVSDRDSVDLEVSGSEEKTQDLEDMRDLAMSLLETDPKQLMPAKAMQFTANYPVTAARFASLYCRRAGPDDMFSRDLTDEELEESLGHMAKVPKVLLVQGLKDEYVEHSLPSINNRLADAMGARLLEISGNHGLDNCSPEELERFINAIVEFVQEGSAQ</sequence>
<evidence type="ECO:0000313" key="2">
    <source>
        <dbReference type="EMBL" id="KAF4667063.1"/>
    </source>
</evidence>
<dbReference type="Pfam" id="PF08538">
    <property type="entry name" value="DUF1749"/>
    <property type="match status" value="1"/>
</dbReference>
<gene>
    <name evidence="2" type="ORF">FOL47_003789</name>
</gene>
<dbReference type="EMBL" id="JAAPAO010000220">
    <property type="protein sequence ID" value="KAF4667063.1"/>
    <property type="molecule type" value="Genomic_DNA"/>
</dbReference>
<proteinExistence type="predicted"/>
<name>A0A7J6M657_PERCH</name>
<comment type="caution">
    <text evidence="2">The sequence shown here is derived from an EMBL/GenBank/DDBJ whole genome shotgun (WGS) entry which is preliminary data.</text>
</comment>